<dbReference type="GO" id="GO:0090313">
    <property type="term" value="P:regulation of protein targeting to membrane"/>
    <property type="evidence" value="ECO:0007669"/>
    <property type="project" value="TreeGrafter"/>
</dbReference>
<accession>A0A448VJ10</accession>
<dbReference type="InterPro" id="IPR052894">
    <property type="entry name" value="AsmA-related"/>
</dbReference>
<dbReference type="InterPro" id="IPR007844">
    <property type="entry name" value="AsmA"/>
</dbReference>
<evidence type="ECO:0000256" key="1">
    <source>
        <dbReference type="SAM" id="Phobius"/>
    </source>
</evidence>
<feature type="domain" description="AsmA" evidence="2">
    <location>
        <begin position="16"/>
        <end position="622"/>
    </location>
</feature>
<keyword evidence="1" id="KW-0812">Transmembrane</keyword>
<gene>
    <name evidence="3" type="ORF">NCTC12742_00342</name>
</gene>
<evidence type="ECO:0000313" key="3">
    <source>
        <dbReference type="EMBL" id="VEJ49756.1"/>
    </source>
</evidence>
<proteinExistence type="predicted"/>
<dbReference type="EMBL" id="LR134533">
    <property type="protein sequence ID" value="VEJ49756.1"/>
    <property type="molecule type" value="Genomic_DNA"/>
</dbReference>
<dbReference type="PANTHER" id="PTHR30441">
    <property type="entry name" value="DUF748 DOMAIN-CONTAINING PROTEIN"/>
    <property type="match status" value="1"/>
</dbReference>
<evidence type="ECO:0000259" key="2">
    <source>
        <dbReference type="Pfam" id="PF05170"/>
    </source>
</evidence>
<dbReference type="Proteomes" id="UP000272771">
    <property type="component" value="Chromosome"/>
</dbReference>
<dbReference type="RefSeq" id="WP_004284204.1">
    <property type="nucleotide sequence ID" value="NZ_CAUJRG010000006.1"/>
</dbReference>
<keyword evidence="1" id="KW-0472">Membrane</keyword>
<keyword evidence="4" id="KW-1185">Reference proteome</keyword>
<protein>
    <submittedName>
        <fullName evidence="3">AsmA family protein</fullName>
    </submittedName>
</protein>
<dbReference type="GO" id="GO:0005886">
    <property type="term" value="C:plasma membrane"/>
    <property type="evidence" value="ECO:0007669"/>
    <property type="project" value="TreeGrafter"/>
</dbReference>
<organism evidence="3 4">
    <name type="scientific">Neisseria weaveri</name>
    <dbReference type="NCBI Taxonomy" id="28091"/>
    <lineage>
        <taxon>Bacteria</taxon>
        <taxon>Pseudomonadati</taxon>
        <taxon>Pseudomonadota</taxon>
        <taxon>Betaproteobacteria</taxon>
        <taxon>Neisseriales</taxon>
        <taxon>Neisseriaceae</taxon>
        <taxon>Neisseria</taxon>
    </lineage>
</organism>
<reference evidence="3 4" key="1">
    <citation type="submission" date="2018-12" db="EMBL/GenBank/DDBJ databases">
        <authorList>
            <consortium name="Pathogen Informatics"/>
        </authorList>
    </citation>
    <scope>NUCLEOTIDE SEQUENCE [LARGE SCALE GENOMIC DNA]</scope>
    <source>
        <strain evidence="3 4">NCTC12742</strain>
    </source>
</reference>
<dbReference type="AlphaFoldDB" id="A0A448VJ10"/>
<feature type="transmembrane region" description="Helical" evidence="1">
    <location>
        <begin position="12"/>
        <end position="33"/>
    </location>
</feature>
<dbReference type="PANTHER" id="PTHR30441:SF4">
    <property type="entry name" value="PROTEIN ASMA"/>
    <property type="match status" value="1"/>
</dbReference>
<dbReference type="STRING" id="28091.SAMEA3174300_01022"/>
<keyword evidence="1" id="KW-1133">Transmembrane helix</keyword>
<evidence type="ECO:0000313" key="4">
    <source>
        <dbReference type="Proteomes" id="UP000272771"/>
    </source>
</evidence>
<dbReference type="Pfam" id="PF05170">
    <property type="entry name" value="AsmA"/>
    <property type="match status" value="1"/>
</dbReference>
<name>A0A448VJ10_9NEIS</name>
<sequence>MTRLFQSGKFWLKFISFCGMAVLIGILSLHLLLQQIFSTERLSGLAGEIVGNTNRTLSFNHSNIQRSWLPRPTVTLNQISISRPDSPNAAVQIQSMKIGLAWQSLFGGTPAIEKWVVNGLDAELSETPEGSWSLADLLQNRSRNTLKVNRFIVENSRLDIHRQEQSYRVRDLSLKVLKDNDAYRIENQGSIQYRGNTAQWTGSGRLTGTQKGWYIPHLDLSTESQIRNRPVKLSIQSNLEWHAATRQLTLNNTHVSGNSPFADLHFNAEAPVAQWQNNVLNIGKISGLFTAKYEQDLTVNSSFMLAKLNLRRNIATTEEFELSNSLQTPRYQTTVNLSGDLLWERGRAPTSHNLKVTTLQDKQGSAAQPRFSGLLNGTLQGTSPQNWQLDLKGMFDRHPASLSLNYTAGENGSKPVLGGKINLQKLILTPYLEGFDAQTELVYPKLLGYAWMPELQTELAIGSMIMPGLLLNNLNTQLAADENHISLSQAKADLYGGKVEAGLTVRNTTPLSYHLQQKGRNINIRPLLQDILNYHNISGNGHTAIDLTAQGSNRADLTRSLKGSLKLNVSNGAWLGIDISNVLQNVRNNTKLKDIDTEIHTPFRQLSLSSTIEEGINRHNDTELIAENFIIRSNGQTNLNDQTIEENLTIYNAANPKAKPIPLKISGPLDNPSVTVDFQRLTSGLQTPEERKKALTDALKEQWQWLKPRNNTAPLSGK</sequence>